<dbReference type="PROSITE" id="PS01131">
    <property type="entry name" value="RRNA_A_DIMETH"/>
    <property type="match status" value="1"/>
</dbReference>
<feature type="domain" description="Methyltransferase" evidence="2">
    <location>
        <begin position="121"/>
        <end position="308"/>
    </location>
</feature>
<dbReference type="PANTHER" id="PTHR12496">
    <property type="entry name" value="CGI-41 METHYLTRANSFERASE"/>
    <property type="match status" value="1"/>
</dbReference>
<evidence type="ECO:0000259" key="2">
    <source>
        <dbReference type="Pfam" id="PF13679"/>
    </source>
</evidence>
<dbReference type="PANTHER" id="PTHR12496:SF2">
    <property type="entry name" value="METHYLTRANSFERASE-LIKE PROTEIN 25B"/>
    <property type="match status" value="1"/>
</dbReference>
<keyword evidence="4" id="KW-1185">Reference proteome</keyword>
<evidence type="ECO:0000313" key="3">
    <source>
        <dbReference type="Ensembl" id="ENSANIP00000020678.1"/>
    </source>
</evidence>
<dbReference type="Pfam" id="PF13679">
    <property type="entry name" value="Methyltransf_32"/>
    <property type="match status" value="1"/>
</dbReference>
<protein>
    <submittedName>
        <fullName evidence="3">Ribosomal RNA adenine dimethylase domain containing 1</fullName>
    </submittedName>
</protein>
<dbReference type="Proteomes" id="UP000694541">
    <property type="component" value="Unplaced"/>
</dbReference>
<dbReference type="InterPro" id="IPR020596">
    <property type="entry name" value="rRNA_Ade_Mease_Trfase_CS"/>
</dbReference>
<evidence type="ECO:0000313" key="4">
    <source>
        <dbReference type="Proteomes" id="UP000694541"/>
    </source>
</evidence>
<dbReference type="GO" id="GO:0000179">
    <property type="term" value="F:rRNA (adenine-N6,N6-)-dimethyltransferase activity"/>
    <property type="evidence" value="ECO:0007669"/>
    <property type="project" value="InterPro"/>
</dbReference>
<reference evidence="3" key="1">
    <citation type="submission" date="2025-08" db="UniProtKB">
        <authorList>
            <consortium name="Ensembl"/>
        </authorList>
    </citation>
    <scope>IDENTIFICATION</scope>
</reference>
<feature type="region of interest" description="Disordered" evidence="1">
    <location>
        <begin position="516"/>
        <end position="549"/>
    </location>
</feature>
<evidence type="ECO:0000256" key="1">
    <source>
        <dbReference type="SAM" id="MobiDB-lite"/>
    </source>
</evidence>
<dbReference type="InterPro" id="IPR052220">
    <property type="entry name" value="METTL25"/>
</dbReference>
<feature type="compositionally biased region" description="Acidic residues" evidence="1">
    <location>
        <begin position="517"/>
        <end position="528"/>
    </location>
</feature>
<name>A0A8B9RYS5_9AVES</name>
<dbReference type="InterPro" id="IPR029063">
    <property type="entry name" value="SAM-dependent_MTases_sf"/>
</dbReference>
<dbReference type="Ensembl" id="ENSANIT00000021368.1">
    <property type="protein sequence ID" value="ENSANIP00000020678.1"/>
    <property type="gene ID" value="ENSANIG00000014063.1"/>
</dbReference>
<dbReference type="CDD" id="cd02440">
    <property type="entry name" value="AdoMet_MTases"/>
    <property type="match status" value="1"/>
</dbReference>
<dbReference type="SUPFAM" id="SSF53335">
    <property type="entry name" value="S-adenosyl-L-methionine-dependent methyltransferases"/>
    <property type="match status" value="1"/>
</dbReference>
<dbReference type="AlphaFoldDB" id="A0A8B9RYS5"/>
<reference evidence="3" key="2">
    <citation type="submission" date="2025-09" db="UniProtKB">
        <authorList>
            <consortium name="Ensembl"/>
        </authorList>
    </citation>
    <scope>IDENTIFICATION</scope>
</reference>
<feature type="region of interest" description="Disordered" evidence="1">
    <location>
        <begin position="194"/>
        <end position="265"/>
    </location>
</feature>
<accession>A0A8B9RYS5</accession>
<proteinExistence type="predicted"/>
<dbReference type="InterPro" id="IPR025714">
    <property type="entry name" value="Methyltranfer_dom"/>
</dbReference>
<organism evidence="3 4">
    <name type="scientific">Accipiter nisus</name>
    <name type="common">Eurasian sparrowhawk</name>
    <dbReference type="NCBI Taxonomy" id="211598"/>
    <lineage>
        <taxon>Eukaryota</taxon>
        <taxon>Metazoa</taxon>
        <taxon>Chordata</taxon>
        <taxon>Craniata</taxon>
        <taxon>Vertebrata</taxon>
        <taxon>Euteleostomi</taxon>
        <taxon>Archelosauria</taxon>
        <taxon>Archosauria</taxon>
        <taxon>Dinosauria</taxon>
        <taxon>Saurischia</taxon>
        <taxon>Theropoda</taxon>
        <taxon>Coelurosauria</taxon>
        <taxon>Aves</taxon>
        <taxon>Neognathae</taxon>
        <taxon>Neoaves</taxon>
        <taxon>Telluraves</taxon>
        <taxon>Accipitrimorphae</taxon>
        <taxon>Accipitriformes</taxon>
        <taxon>Accipitridae</taxon>
        <taxon>Accipitrinae</taxon>
        <taxon>Accipiter</taxon>
    </lineage>
</organism>
<sequence>MAAPPCPALQREQQRAADIIRLLTLYRPLLDAYIIDFFTEGLWAQLPPPWQAALATAAPPQLAGLLGGPGGPGAAWPLSLLAFAAATRALAFPRGRPGGSPRPPCQSTRLHPLLRRHVKPKKQHEIRRLGKLLQRLTQATGCDHVVDVGAGQGHLSRFLAFGLGLSVTAVEGDGRLAGMAERFDRELLRELGKTGVPGNEGPPRCHQTTPCHGPPSPLTPRGPRHVAGRLDPSAPWGKFLLPPDPPGPGPTTRNPLGGPGGSEGGQRVLVTGLHACGDLSPALLRHFTRSPAVAAVASVACCYMKLSTPAEHPGSSPGYPLSAWVAKLPGHELSYRAREAACHALEEYVGRLRGESSCLRTHCYRAVLETLIRAANPSKKRPGVQTVKKAHALSFPQYARLGLPRVGLDPAAISLDSEAVEAMLEQQHKVVAFFSLTLLLAPLVETLILLDRLLYLREQGGCRDGDGEGVTALPVLTLPLPAGFQCALIPLFDPRFSPRNLVLVAARTPLGVVLSGLDEDSSEDEDMGMAEPSGEKQSPPAPSARCEPQ</sequence>